<dbReference type="GO" id="GO:0010228">
    <property type="term" value="P:vegetative to reproductive phase transition of meristem"/>
    <property type="evidence" value="ECO:0007669"/>
    <property type="project" value="UniProtKB-ARBA"/>
</dbReference>
<dbReference type="PANTHER" id="PTHR22937:SF224">
    <property type="entry name" value="E3 UBIQUITIN-PROTEIN LIGASE MBR1-RELATED"/>
    <property type="match status" value="1"/>
</dbReference>
<evidence type="ECO:0000256" key="2">
    <source>
        <dbReference type="ARBA" id="ARBA00004906"/>
    </source>
</evidence>
<dbReference type="Gene3D" id="3.30.40.10">
    <property type="entry name" value="Zinc/RING finger domain, C3HC4 (zinc finger)"/>
    <property type="match status" value="1"/>
</dbReference>
<gene>
    <name evidence="12" type="primary">LOC105049472</name>
</gene>
<keyword evidence="4" id="KW-0808">Transferase</keyword>
<dbReference type="GO" id="GO:0061630">
    <property type="term" value="F:ubiquitin protein ligase activity"/>
    <property type="evidence" value="ECO:0007669"/>
    <property type="project" value="UniProtKB-EC"/>
</dbReference>
<dbReference type="KEGG" id="egu:105049472"/>
<evidence type="ECO:0000256" key="1">
    <source>
        <dbReference type="ARBA" id="ARBA00000900"/>
    </source>
</evidence>
<evidence type="ECO:0000256" key="6">
    <source>
        <dbReference type="ARBA" id="ARBA00022771"/>
    </source>
</evidence>
<feature type="domain" description="RING-type" evidence="10">
    <location>
        <begin position="729"/>
        <end position="770"/>
    </location>
</feature>
<comment type="catalytic activity">
    <reaction evidence="1">
        <text>S-ubiquitinyl-[E2 ubiquitin-conjugating enzyme]-L-cysteine + [acceptor protein]-L-lysine = [E2 ubiquitin-conjugating enzyme]-L-cysteine + N(6)-ubiquitinyl-[acceptor protein]-L-lysine.</text>
        <dbReference type="EC" id="2.3.2.27"/>
    </reaction>
</comment>
<dbReference type="Proteomes" id="UP000504607">
    <property type="component" value="Chromosome 8"/>
</dbReference>
<dbReference type="InterPro" id="IPR001841">
    <property type="entry name" value="Znf_RING"/>
</dbReference>
<evidence type="ECO:0000256" key="4">
    <source>
        <dbReference type="ARBA" id="ARBA00022679"/>
    </source>
</evidence>
<evidence type="ECO:0000256" key="8">
    <source>
        <dbReference type="ARBA" id="ARBA00022833"/>
    </source>
</evidence>
<dbReference type="InParanoid" id="A0A6J0PLK4"/>
<dbReference type="OrthoDB" id="8062037at2759"/>
<dbReference type="Pfam" id="PF13639">
    <property type="entry name" value="zf-RING_2"/>
    <property type="match status" value="1"/>
</dbReference>
<organism evidence="11 12">
    <name type="scientific">Elaeis guineensis var. tenera</name>
    <name type="common">Oil palm</name>
    <dbReference type="NCBI Taxonomy" id="51953"/>
    <lineage>
        <taxon>Eukaryota</taxon>
        <taxon>Viridiplantae</taxon>
        <taxon>Streptophyta</taxon>
        <taxon>Embryophyta</taxon>
        <taxon>Tracheophyta</taxon>
        <taxon>Spermatophyta</taxon>
        <taxon>Magnoliopsida</taxon>
        <taxon>Liliopsida</taxon>
        <taxon>Arecaceae</taxon>
        <taxon>Arecoideae</taxon>
        <taxon>Cocoseae</taxon>
        <taxon>Elaeidinae</taxon>
        <taxon>Elaeis</taxon>
    </lineage>
</organism>
<dbReference type="GO" id="GO:0043161">
    <property type="term" value="P:proteasome-mediated ubiquitin-dependent protein catabolic process"/>
    <property type="evidence" value="ECO:0007669"/>
    <property type="project" value="UniProtKB-ARBA"/>
</dbReference>
<keyword evidence="7" id="KW-0833">Ubl conjugation pathway</keyword>
<dbReference type="SUPFAM" id="SSF57850">
    <property type="entry name" value="RING/U-box"/>
    <property type="match status" value="1"/>
</dbReference>
<dbReference type="InterPro" id="IPR045191">
    <property type="entry name" value="MBR1/2-like"/>
</dbReference>
<keyword evidence="5" id="KW-0479">Metal-binding</keyword>
<evidence type="ECO:0000256" key="9">
    <source>
        <dbReference type="PROSITE-ProRule" id="PRU00175"/>
    </source>
</evidence>
<proteinExistence type="predicted"/>
<keyword evidence="11" id="KW-1185">Reference proteome</keyword>
<protein>
    <recommendedName>
        <fullName evidence="3">RING-type E3 ubiquitin transferase</fullName>
        <ecNumber evidence="3">2.3.2.27</ecNumber>
    </recommendedName>
</protein>
<name>A0A6J0PLK4_ELAGV</name>
<accession>A0A6J0PLK4</accession>
<evidence type="ECO:0000259" key="10">
    <source>
        <dbReference type="PROSITE" id="PS50089"/>
    </source>
</evidence>
<dbReference type="PANTHER" id="PTHR22937">
    <property type="entry name" value="E3 UBIQUITIN-PROTEIN LIGASE RNF165"/>
    <property type="match status" value="1"/>
</dbReference>
<evidence type="ECO:0000256" key="5">
    <source>
        <dbReference type="ARBA" id="ARBA00022723"/>
    </source>
</evidence>
<sequence>MSVEIFGEREVGREERGFLALRSFRYLDPAEKLHGRRTCLMQGQRSSVEPFTEAFEFDNASSSSDAAMDQQMYWNNMLLDPVETQNLPDYLVSHTDANMSYVNMSAQDGARLSIWNSGASSSREHSLNHGSCNEIKMEHGRTPTLTINWRGGPRIEESRSEAANALSLENVDINLNASQIDDEQYLQDSNLNAVPQNSQHNAGHVGISSEVSEMRLCPHPTYTSGLLESEHVPSLNGPSNSCANSSGGVGFMPEDGDGRPGSSFDGRRLACKRKNVEGVPGQSSTGGSAIFINQDENSSLHSASSTYNPATCLNIGSSSDYLSVANPSEEELNAGVGTIMRGVASECYPSVSTARNAESSRRSFRIRMNPAHQHDISPPNLWSSGNTLSRFNVWSPNQPPFHPTPFSQPLEPMPIGVSSSSQSQLHMPVIPGLPQTLYHFPWGGASSSRIGSSSISLNSEDRVIAMSEDPNPRNVTISSASDFVPSPDMRHLVQDRTNWNLSDRGTSIAGNGVPTSQIGTSSGVYPTLGPTWVPHHNLPTRYPRSLSEVVRRSSFPSGVSESEGQTSNFSLQRSCHSITSHGRGHQSGAVFHGHQQQHMRSAFLVDRQNDDISGVPLSVRTVAAAREGRSRMISEIRSALESMRRGGNLQFEDMFVLDQSMLYGGADLHDRHRDMRLDVDNMSYEELLALEERIGNVSTGLSEEVILKRLKQGKYYGGTVEASMEVEPCCICQEEYVEGEDLGTLDCGHDFHTACIKQWLVHKNLCPICKNTALVT</sequence>
<dbReference type="FunFam" id="3.30.40.10:FF:000309">
    <property type="entry name" value="E3 ubiquitin-protein ligase MBR2"/>
    <property type="match status" value="1"/>
</dbReference>
<keyword evidence="8" id="KW-0862">Zinc</keyword>
<comment type="pathway">
    <text evidence="2">Protein modification; protein ubiquitination.</text>
</comment>
<dbReference type="GO" id="GO:0008270">
    <property type="term" value="F:zinc ion binding"/>
    <property type="evidence" value="ECO:0007669"/>
    <property type="project" value="UniProtKB-KW"/>
</dbReference>
<evidence type="ECO:0000313" key="12">
    <source>
        <dbReference type="RefSeq" id="XP_019707973.1"/>
    </source>
</evidence>
<evidence type="ECO:0000313" key="11">
    <source>
        <dbReference type="Proteomes" id="UP000504607"/>
    </source>
</evidence>
<reference evidence="12" key="1">
    <citation type="submission" date="2025-08" db="UniProtKB">
        <authorList>
            <consortium name="RefSeq"/>
        </authorList>
    </citation>
    <scope>IDENTIFICATION</scope>
</reference>
<evidence type="ECO:0000256" key="3">
    <source>
        <dbReference type="ARBA" id="ARBA00012483"/>
    </source>
</evidence>
<dbReference type="RefSeq" id="XP_019707973.1">
    <property type="nucleotide sequence ID" value="XM_019852414.2"/>
</dbReference>
<dbReference type="FunCoup" id="A0A6J0PLK4">
    <property type="interactions" value="1267"/>
</dbReference>
<dbReference type="EC" id="2.3.2.27" evidence="3"/>
<keyword evidence="6 9" id="KW-0863">Zinc-finger</keyword>
<dbReference type="AlphaFoldDB" id="A0A6J0PLK4"/>
<evidence type="ECO:0000256" key="7">
    <source>
        <dbReference type="ARBA" id="ARBA00022786"/>
    </source>
</evidence>
<dbReference type="GeneID" id="105049472"/>
<dbReference type="InterPro" id="IPR013083">
    <property type="entry name" value="Znf_RING/FYVE/PHD"/>
</dbReference>
<dbReference type="SMART" id="SM00184">
    <property type="entry name" value="RING"/>
    <property type="match status" value="1"/>
</dbReference>
<dbReference type="PROSITE" id="PS50089">
    <property type="entry name" value="ZF_RING_2"/>
    <property type="match status" value="1"/>
</dbReference>